<feature type="active site" description="Nucleophile" evidence="6">
    <location>
        <position position="150"/>
    </location>
</feature>
<keyword evidence="11" id="KW-1185">Reference proteome</keyword>
<dbReference type="Gene3D" id="3.50.30.60">
    <property type="entry name" value="LD-carboxypeptidase A C-terminal domain-like"/>
    <property type="match status" value="1"/>
</dbReference>
<dbReference type="EMBL" id="AEJC01000222">
    <property type="protein sequence ID" value="EKX66419.1"/>
    <property type="molecule type" value="Genomic_DNA"/>
</dbReference>
<dbReference type="Proteomes" id="UP000010411">
    <property type="component" value="Unassembled WGS sequence"/>
</dbReference>
<dbReference type="PANTHER" id="PTHR30237">
    <property type="entry name" value="MURAMOYLTETRAPEPTIDE CARBOXYPEPTIDASE"/>
    <property type="match status" value="1"/>
</dbReference>
<accession>L1L0V1</accession>
<proteinExistence type="inferred from homology"/>
<evidence type="ECO:0000313" key="11">
    <source>
        <dbReference type="Proteomes" id="UP000010411"/>
    </source>
</evidence>
<keyword evidence="5" id="KW-0720">Serine protease</keyword>
<sequence>MTTPSPTGPTPLPGAASLLRATSTPLPGATPLPGSAALTRPARLTPGARVAVVAPSGPVPEERLSAGLDILRGWDLDPVVAPHTLDRHPGFDYLAGTDADRAADFRAAWCDPSVDAVLCARGGYGVQRMVDLLDWDAIRAARPKPLVGFSDITALHEAFATRAGLVTLHGPMVAGVDFLKNTRAQEHLRATLFDPESVRTITAAEGSAPLVPGRARGVVLGGCLCLLAAELGAPHARPSARGALLCLEDVGEETYRLDRYLTQLLRAGWLDGVAGILLGSWAQCDPYDDLRALLVDRLGGLGVPIVEEFGFGHREGALTIPFGVTAELDTEAGTLTLDEPALT</sequence>
<dbReference type="Pfam" id="PF17676">
    <property type="entry name" value="Peptidase_S66C"/>
    <property type="match status" value="1"/>
</dbReference>
<feature type="active site" description="Charge relay system" evidence="6">
    <location>
        <position position="248"/>
    </location>
</feature>
<evidence type="ECO:0000313" key="10">
    <source>
        <dbReference type="EMBL" id="EKX66419.1"/>
    </source>
</evidence>
<evidence type="ECO:0000256" key="4">
    <source>
        <dbReference type="ARBA" id="ARBA00022801"/>
    </source>
</evidence>
<dbReference type="InterPro" id="IPR040921">
    <property type="entry name" value="Peptidase_S66C"/>
</dbReference>
<dbReference type="GO" id="GO:0006508">
    <property type="term" value="P:proteolysis"/>
    <property type="evidence" value="ECO:0007669"/>
    <property type="project" value="UniProtKB-KW"/>
</dbReference>
<organism evidence="10 11">
    <name type="scientific">Streptomyces ipomoeae 91-03</name>
    <dbReference type="NCBI Taxonomy" id="698759"/>
    <lineage>
        <taxon>Bacteria</taxon>
        <taxon>Bacillati</taxon>
        <taxon>Actinomycetota</taxon>
        <taxon>Actinomycetes</taxon>
        <taxon>Kitasatosporales</taxon>
        <taxon>Streptomycetaceae</taxon>
        <taxon>Streptomyces</taxon>
    </lineage>
</organism>
<reference evidence="10 11" key="1">
    <citation type="submission" date="2012-11" db="EMBL/GenBank/DDBJ databases">
        <authorList>
            <person name="Huguet-Tapia J.C."/>
            <person name="Durkin A.S."/>
            <person name="Pettis G.S."/>
            <person name="Badger J.H."/>
        </authorList>
    </citation>
    <scope>NUCLEOTIDE SEQUENCE [LARGE SCALE GENOMIC DNA]</scope>
    <source>
        <strain evidence="10 11">91-03</strain>
    </source>
</reference>
<evidence type="ECO:0000256" key="7">
    <source>
        <dbReference type="SAM" id="MobiDB-lite"/>
    </source>
</evidence>
<dbReference type="GO" id="GO:0004180">
    <property type="term" value="F:carboxypeptidase activity"/>
    <property type="evidence" value="ECO:0007669"/>
    <property type="project" value="UniProtKB-KW"/>
</dbReference>
<dbReference type="SUPFAM" id="SSF141986">
    <property type="entry name" value="LD-carboxypeptidase A C-terminal domain-like"/>
    <property type="match status" value="1"/>
</dbReference>
<dbReference type="GO" id="GO:0008236">
    <property type="term" value="F:serine-type peptidase activity"/>
    <property type="evidence" value="ECO:0007669"/>
    <property type="project" value="UniProtKB-KW"/>
</dbReference>
<feature type="active site" description="Charge relay system" evidence="6">
    <location>
        <position position="313"/>
    </location>
</feature>
<dbReference type="PIRSF" id="PIRSF028757">
    <property type="entry name" value="LD-carboxypeptidase"/>
    <property type="match status" value="1"/>
</dbReference>
<dbReference type="AlphaFoldDB" id="L1L0V1"/>
<comment type="similarity">
    <text evidence="1">Belongs to the peptidase S66 family.</text>
</comment>
<dbReference type="CDD" id="cd07025">
    <property type="entry name" value="Peptidase_S66"/>
    <property type="match status" value="1"/>
</dbReference>
<feature type="compositionally biased region" description="Pro residues" evidence="7">
    <location>
        <begin position="1"/>
        <end position="12"/>
    </location>
</feature>
<evidence type="ECO:0000256" key="1">
    <source>
        <dbReference type="ARBA" id="ARBA00010233"/>
    </source>
</evidence>
<feature type="domain" description="LD-carboxypeptidase N-terminal" evidence="8">
    <location>
        <begin position="50"/>
        <end position="170"/>
    </location>
</feature>
<evidence type="ECO:0000256" key="3">
    <source>
        <dbReference type="ARBA" id="ARBA00022670"/>
    </source>
</evidence>
<feature type="domain" description="LD-carboxypeptidase C-terminal" evidence="9">
    <location>
        <begin position="216"/>
        <end position="328"/>
    </location>
</feature>
<dbReference type="InterPro" id="IPR003507">
    <property type="entry name" value="S66_fam"/>
</dbReference>
<dbReference type="InterPro" id="IPR040449">
    <property type="entry name" value="Peptidase_S66_N"/>
</dbReference>
<evidence type="ECO:0000256" key="6">
    <source>
        <dbReference type="PIRSR" id="PIRSR028757-1"/>
    </source>
</evidence>
<dbReference type="InterPro" id="IPR029062">
    <property type="entry name" value="Class_I_gatase-like"/>
</dbReference>
<protein>
    <submittedName>
        <fullName evidence="10">LD-carboxypeptidase</fullName>
    </submittedName>
</protein>
<keyword evidence="4" id="KW-0378">Hydrolase</keyword>
<evidence type="ECO:0000259" key="8">
    <source>
        <dbReference type="Pfam" id="PF02016"/>
    </source>
</evidence>
<feature type="region of interest" description="Disordered" evidence="7">
    <location>
        <begin position="1"/>
        <end position="34"/>
    </location>
</feature>
<dbReference type="InterPro" id="IPR027478">
    <property type="entry name" value="LdcA_N"/>
</dbReference>
<dbReference type="InterPro" id="IPR027461">
    <property type="entry name" value="Carboxypeptidase_A_C_sf"/>
</dbReference>
<dbReference type="PANTHER" id="PTHR30237:SF2">
    <property type="entry name" value="MUREIN TETRAPEPTIDE CARBOXYPEPTIDASE"/>
    <property type="match status" value="1"/>
</dbReference>
<dbReference type="Pfam" id="PF02016">
    <property type="entry name" value="Peptidase_S66"/>
    <property type="match status" value="1"/>
</dbReference>
<evidence type="ECO:0000259" key="9">
    <source>
        <dbReference type="Pfam" id="PF17676"/>
    </source>
</evidence>
<keyword evidence="2 10" id="KW-0121">Carboxypeptidase</keyword>
<keyword evidence="3" id="KW-0645">Protease</keyword>
<evidence type="ECO:0000256" key="2">
    <source>
        <dbReference type="ARBA" id="ARBA00022645"/>
    </source>
</evidence>
<gene>
    <name evidence="10" type="ORF">STRIP9103_08233</name>
</gene>
<comment type="caution">
    <text evidence="10">The sequence shown here is derived from an EMBL/GenBank/DDBJ whole genome shotgun (WGS) entry which is preliminary data.</text>
</comment>
<dbReference type="PATRIC" id="fig|698759.3.peg.2998"/>
<dbReference type="Gene3D" id="3.40.50.10740">
    <property type="entry name" value="Class I glutamine amidotransferase-like"/>
    <property type="match status" value="1"/>
</dbReference>
<evidence type="ECO:0000256" key="5">
    <source>
        <dbReference type="ARBA" id="ARBA00022825"/>
    </source>
</evidence>
<name>L1L0V1_9ACTN</name>
<dbReference type="SUPFAM" id="SSF52317">
    <property type="entry name" value="Class I glutamine amidotransferase-like"/>
    <property type="match status" value="1"/>
</dbReference>